<comment type="subcellular location">
    <subcellularLocation>
        <location evidence="1">Membrane</location>
        <topology evidence="1">Single-pass membrane protein</topology>
    </subcellularLocation>
</comment>
<dbReference type="KEGG" id="tsa:AciPR4_1791"/>
<dbReference type="InterPro" id="IPR006260">
    <property type="entry name" value="TonB/TolA_C"/>
</dbReference>
<dbReference type="STRING" id="401053.AciPR4_1791"/>
<evidence type="ECO:0000256" key="4">
    <source>
        <dbReference type="ARBA" id="ARBA00023136"/>
    </source>
</evidence>
<dbReference type="GO" id="GO:0055085">
    <property type="term" value="P:transmembrane transport"/>
    <property type="evidence" value="ECO:0007669"/>
    <property type="project" value="InterPro"/>
</dbReference>
<evidence type="ECO:0000256" key="1">
    <source>
        <dbReference type="ARBA" id="ARBA00004167"/>
    </source>
</evidence>
<dbReference type="EMBL" id="CP002467">
    <property type="protein sequence ID" value="ADV82597.1"/>
    <property type="molecule type" value="Genomic_DNA"/>
</dbReference>
<sequence length="166" mass="17892">MRRAILPTLILLPLMGYAQSSVSTPSSNLQARLDAPSVASVSRTQTTPAIREYVAIHDVELTPRPASGLSYSFYNADVFQTNPQIIHSIAVPVSSQQITAKESSVAVRMTVDRAGVPRALVVAKSAGSELDGKALATLSQYRFKPATVNRVSVESELTLQVRIVKQ</sequence>
<proteinExistence type="predicted"/>
<gene>
    <name evidence="7" type="ordered locus">AciPR4_1791</name>
</gene>
<evidence type="ECO:0000259" key="6">
    <source>
        <dbReference type="Pfam" id="PF03544"/>
    </source>
</evidence>
<reference evidence="7 8" key="1">
    <citation type="journal article" date="2012" name="Stand. Genomic Sci.">
        <title>Complete genome sequence of Terriglobus saanensis type strain SP1PR4(T), an Acidobacteria from tundra soil.</title>
        <authorList>
            <person name="Rawat S.R."/>
            <person name="Mannisto M.K."/>
            <person name="Starovoytov V."/>
            <person name="Goodwin L."/>
            <person name="Nolan M."/>
            <person name="Hauser L."/>
            <person name="Land M."/>
            <person name="Davenport K.W."/>
            <person name="Woyke T."/>
            <person name="Haggblom M.M."/>
        </authorList>
    </citation>
    <scope>NUCLEOTIDE SEQUENCE</scope>
    <source>
        <strain evidence="8">ATCC BAA-1853 / DSM 23119 / SP1PR4</strain>
    </source>
</reference>
<keyword evidence="4" id="KW-0472">Membrane</keyword>
<dbReference type="InterPro" id="IPR037682">
    <property type="entry name" value="TonB_C"/>
</dbReference>
<dbReference type="NCBIfam" id="TIGR01352">
    <property type="entry name" value="tonB_Cterm"/>
    <property type="match status" value="1"/>
</dbReference>
<evidence type="ECO:0000313" key="8">
    <source>
        <dbReference type="Proteomes" id="UP000006844"/>
    </source>
</evidence>
<evidence type="ECO:0000256" key="3">
    <source>
        <dbReference type="ARBA" id="ARBA00022989"/>
    </source>
</evidence>
<keyword evidence="5" id="KW-0732">Signal</keyword>
<feature type="domain" description="TonB C-terminal" evidence="6">
    <location>
        <begin position="101"/>
        <end position="161"/>
    </location>
</feature>
<accession>E8V4W9</accession>
<evidence type="ECO:0000313" key="7">
    <source>
        <dbReference type="EMBL" id="ADV82597.1"/>
    </source>
</evidence>
<feature type="signal peptide" evidence="5">
    <location>
        <begin position="1"/>
        <end position="18"/>
    </location>
</feature>
<dbReference type="OrthoDB" id="121388at2"/>
<keyword evidence="2" id="KW-0812">Transmembrane</keyword>
<dbReference type="HOGENOM" id="CLU_1601891_0_0_0"/>
<feature type="chain" id="PRO_5003229204" evidence="5">
    <location>
        <begin position="19"/>
        <end position="166"/>
    </location>
</feature>
<dbReference type="Pfam" id="PF03544">
    <property type="entry name" value="TonB_C"/>
    <property type="match status" value="1"/>
</dbReference>
<dbReference type="Gene3D" id="3.30.1150.10">
    <property type="match status" value="1"/>
</dbReference>
<dbReference type="AlphaFoldDB" id="E8V4W9"/>
<dbReference type="SUPFAM" id="SSF74653">
    <property type="entry name" value="TolA/TonB C-terminal domain"/>
    <property type="match status" value="1"/>
</dbReference>
<organism evidence="7 8">
    <name type="scientific">Terriglobus saanensis (strain ATCC BAA-1853 / DSM 23119 / SP1PR4)</name>
    <dbReference type="NCBI Taxonomy" id="401053"/>
    <lineage>
        <taxon>Bacteria</taxon>
        <taxon>Pseudomonadati</taxon>
        <taxon>Acidobacteriota</taxon>
        <taxon>Terriglobia</taxon>
        <taxon>Terriglobales</taxon>
        <taxon>Acidobacteriaceae</taxon>
        <taxon>Terriglobus</taxon>
    </lineage>
</organism>
<keyword evidence="3" id="KW-1133">Transmembrane helix</keyword>
<evidence type="ECO:0000256" key="5">
    <source>
        <dbReference type="SAM" id="SignalP"/>
    </source>
</evidence>
<name>E8V4W9_TERSS</name>
<dbReference type="Proteomes" id="UP000006844">
    <property type="component" value="Chromosome"/>
</dbReference>
<keyword evidence="8" id="KW-1185">Reference proteome</keyword>
<protein>
    <submittedName>
        <fullName evidence="7">TonB family protein</fullName>
    </submittedName>
</protein>
<dbReference type="eggNOG" id="COG0810">
    <property type="taxonomic scope" value="Bacteria"/>
</dbReference>
<dbReference type="GO" id="GO:0016020">
    <property type="term" value="C:membrane"/>
    <property type="evidence" value="ECO:0007669"/>
    <property type="project" value="UniProtKB-SubCell"/>
</dbReference>
<evidence type="ECO:0000256" key="2">
    <source>
        <dbReference type="ARBA" id="ARBA00022692"/>
    </source>
</evidence>
<dbReference type="RefSeq" id="WP_013568330.1">
    <property type="nucleotide sequence ID" value="NC_014963.1"/>
</dbReference>